<feature type="chain" id="PRO_5014112329" evidence="8">
    <location>
        <begin position="30"/>
        <end position="498"/>
    </location>
</feature>
<dbReference type="PRINTS" id="PR00092">
    <property type="entry name" value="TYROSINASE"/>
</dbReference>
<evidence type="ECO:0000256" key="2">
    <source>
        <dbReference type="ARBA" id="ARBA00009928"/>
    </source>
</evidence>
<feature type="signal peptide" evidence="8">
    <location>
        <begin position="1"/>
        <end position="29"/>
    </location>
</feature>
<dbReference type="Pfam" id="PF12142">
    <property type="entry name" value="PPO1_DWL"/>
    <property type="match status" value="1"/>
</dbReference>
<organism evidence="11 12">
    <name type="scientific">Apostasia shenzhenica</name>
    <dbReference type="NCBI Taxonomy" id="1088818"/>
    <lineage>
        <taxon>Eukaryota</taxon>
        <taxon>Viridiplantae</taxon>
        <taxon>Streptophyta</taxon>
        <taxon>Embryophyta</taxon>
        <taxon>Tracheophyta</taxon>
        <taxon>Spermatophyta</taxon>
        <taxon>Magnoliopsida</taxon>
        <taxon>Liliopsida</taxon>
        <taxon>Asparagales</taxon>
        <taxon>Orchidaceae</taxon>
        <taxon>Apostasioideae</taxon>
        <taxon>Apostasia</taxon>
    </lineage>
</organism>
<evidence type="ECO:0000256" key="8">
    <source>
        <dbReference type="SAM" id="SignalP"/>
    </source>
</evidence>
<comment type="similarity">
    <text evidence="2">Belongs to the tyrosinase family.</text>
</comment>
<evidence type="ECO:0000256" key="1">
    <source>
        <dbReference type="ARBA" id="ARBA00001973"/>
    </source>
</evidence>
<dbReference type="STRING" id="1088818.A0A2I0A3U6"/>
<evidence type="ECO:0000313" key="12">
    <source>
        <dbReference type="Proteomes" id="UP000236161"/>
    </source>
</evidence>
<dbReference type="Gene3D" id="1.10.1280.10">
    <property type="entry name" value="Di-copper center containing domain from catechol oxidase"/>
    <property type="match status" value="1"/>
</dbReference>
<dbReference type="Pfam" id="PF00264">
    <property type="entry name" value="Tyrosinase"/>
    <property type="match status" value="1"/>
</dbReference>
<evidence type="ECO:0000313" key="11">
    <source>
        <dbReference type="EMBL" id="PKA50209.1"/>
    </source>
</evidence>
<keyword evidence="12" id="KW-1185">Reference proteome</keyword>
<evidence type="ECO:0000259" key="9">
    <source>
        <dbReference type="PROSITE" id="PS00497"/>
    </source>
</evidence>
<keyword evidence="5 11" id="KW-0560">Oxidoreductase</keyword>
<dbReference type="AlphaFoldDB" id="A0A2I0A3U6"/>
<gene>
    <name evidence="11" type="ORF">AXF42_Ash017802</name>
</gene>
<dbReference type="InterPro" id="IPR002227">
    <property type="entry name" value="Tyrosinase_Cu-bd"/>
</dbReference>
<accession>A0A2I0A3U6</accession>
<dbReference type="Proteomes" id="UP000236161">
    <property type="component" value="Unassembled WGS sequence"/>
</dbReference>
<dbReference type="EMBL" id="KZ452027">
    <property type="protein sequence ID" value="PKA50209.1"/>
    <property type="molecule type" value="Genomic_DNA"/>
</dbReference>
<name>A0A2I0A3U6_9ASPA</name>
<dbReference type="InterPro" id="IPR022740">
    <property type="entry name" value="Polyphenol_oxidase_C"/>
</dbReference>
<sequence length="498" mass="54966">MAPWTSSSPPVMALAVALMLCGLPAGALPVSPDVDRCVNGDHTLKCCPTPSGKQIIDFTQPPPPTTLRVRRPAHSLNPKAAANYAKAIAAMRELPPDHPWNFLQQSNVHCAYCSGGHRQAGTNISLEIHGSWLFFPWHRAYLYFYERILGKLAGDPSFALPFWNWDHPDGMSVPAIYRDPSSPLYNPTRYPQTLNFTNIGCEGDVGKGLEKQKQCNLRLMHRQFAAASDTAELFLGGQYRKGDTDAPGGGVLEGVPHNPIHVSTGSDMSLLRTSGRDPLFIAHHANMDRLWSIWQSTSGGGRTKSFHDPDFLNASFVFWDENMQRVRIRVRDCIDARMQLNYYYEDVPNLWLNMKTEVEQVVADNRMRPRSIEPEVNFPAVLGSSITVEVRRTPGVEGQKLIVGGIEFDRGAKVWFDVYVGSARGDGRRVTARAAAGCFVHMWSSAGASEGSTMSTELRLGIREFVEAIGAAGDDTVVVTLVPKIGGDMVTIGRVWIE</sequence>
<dbReference type="PANTHER" id="PTHR11474:SF108">
    <property type="entry name" value="TYROSINASE COPPER-BINDING DOMAIN-CONTAINING PROTEIN"/>
    <property type="match status" value="1"/>
</dbReference>
<keyword evidence="6" id="KW-0186">Copper</keyword>
<dbReference type="InterPro" id="IPR050316">
    <property type="entry name" value="Tyrosinase/Hemocyanin"/>
</dbReference>
<keyword evidence="8" id="KW-0732">Signal</keyword>
<evidence type="ECO:0000256" key="5">
    <source>
        <dbReference type="ARBA" id="ARBA00023002"/>
    </source>
</evidence>
<comment type="cofactor">
    <cofactor evidence="1">
        <name>Cu(2+)</name>
        <dbReference type="ChEBI" id="CHEBI:29036"/>
    </cofactor>
</comment>
<dbReference type="GO" id="GO:0046872">
    <property type="term" value="F:metal ion binding"/>
    <property type="evidence" value="ECO:0007669"/>
    <property type="project" value="UniProtKB-KW"/>
</dbReference>
<evidence type="ECO:0000256" key="6">
    <source>
        <dbReference type="ARBA" id="ARBA00023008"/>
    </source>
</evidence>
<proteinExistence type="inferred from homology"/>
<dbReference type="PANTHER" id="PTHR11474">
    <property type="entry name" value="TYROSINASE FAMILY MEMBER"/>
    <property type="match status" value="1"/>
</dbReference>
<evidence type="ECO:0000256" key="3">
    <source>
        <dbReference type="ARBA" id="ARBA00022723"/>
    </source>
</evidence>
<evidence type="ECO:0000259" key="10">
    <source>
        <dbReference type="PROSITE" id="PS00498"/>
    </source>
</evidence>
<dbReference type="PROSITE" id="PS00498">
    <property type="entry name" value="TYROSINASE_2"/>
    <property type="match status" value="1"/>
</dbReference>
<feature type="domain" description="Tyrosinase copper-binding" evidence="9">
    <location>
        <begin position="129"/>
        <end position="146"/>
    </location>
</feature>
<dbReference type="Pfam" id="PF12143">
    <property type="entry name" value="PPO1_KFDV"/>
    <property type="match status" value="1"/>
</dbReference>
<dbReference type="InterPro" id="IPR022739">
    <property type="entry name" value="Polyphenol_oxidase_cen"/>
</dbReference>
<dbReference type="EC" id="1.10.3.1" evidence="11"/>
<keyword evidence="7" id="KW-1015">Disulfide bond</keyword>
<evidence type="ECO:0000256" key="7">
    <source>
        <dbReference type="ARBA" id="ARBA00023157"/>
    </source>
</evidence>
<dbReference type="PROSITE" id="PS00497">
    <property type="entry name" value="TYROSINASE_1"/>
    <property type="match status" value="1"/>
</dbReference>
<dbReference type="InterPro" id="IPR008922">
    <property type="entry name" value="Di-copper_centre_dom_sf"/>
</dbReference>
<dbReference type="SUPFAM" id="SSF48056">
    <property type="entry name" value="Di-copper centre-containing domain"/>
    <property type="match status" value="1"/>
</dbReference>
<keyword evidence="4" id="KW-0883">Thioether bond</keyword>
<feature type="domain" description="Tyrosinase copper-binding" evidence="10">
    <location>
        <begin position="277"/>
        <end position="288"/>
    </location>
</feature>
<dbReference type="GO" id="GO:0004097">
    <property type="term" value="F:catechol oxidase activity"/>
    <property type="evidence" value="ECO:0007669"/>
    <property type="project" value="UniProtKB-EC"/>
</dbReference>
<keyword evidence="3" id="KW-0479">Metal-binding</keyword>
<reference evidence="11 12" key="1">
    <citation type="journal article" date="2017" name="Nature">
        <title>The Apostasia genome and the evolution of orchids.</title>
        <authorList>
            <person name="Zhang G.Q."/>
            <person name="Liu K.W."/>
            <person name="Li Z."/>
            <person name="Lohaus R."/>
            <person name="Hsiao Y.Y."/>
            <person name="Niu S.C."/>
            <person name="Wang J.Y."/>
            <person name="Lin Y.C."/>
            <person name="Xu Q."/>
            <person name="Chen L.J."/>
            <person name="Yoshida K."/>
            <person name="Fujiwara S."/>
            <person name="Wang Z.W."/>
            <person name="Zhang Y.Q."/>
            <person name="Mitsuda N."/>
            <person name="Wang M."/>
            <person name="Liu G.H."/>
            <person name="Pecoraro L."/>
            <person name="Huang H.X."/>
            <person name="Xiao X.J."/>
            <person name="Lin M."/>
            <person name="Wu X.Y."/>
            <person name="Wu W.L."/>
            <person name="Chen Y.Y."/>
            <person name="Chang S.B."/>
            <person name="Sakamoto S."/>
            <person name="Ohme-Takagi M."/>
            <person name="Yagi M."/>
            <person name="Zeng S.J."/>
            <person name="Shen C.Y."/>
            <person name="Yeh C.M."/>
            <person name="Luo Y.B."/>
            <person name="Tsai W.C."/>
            <person name="Van de Peer Y."/>
            <person name="Liu Z.J."/>
        </authorList>
    </citation>
    <scope>NUCLEOTIDE SEQUENCE [LARGE SCALE GENOMIC DNA]</scope>
    <source>
        <strain evidence="12">cv. Shenzhen</strain>
        <tissue evidence="11">Stem</tissue>
    </source>
</reference>
<protein>
    <submittedName>
        <fullName evidence="11">Polyphenol oxidase, chloroplastic</fullName>
        <ecNumber evidence="11">1.10.3.1</ecNumber>
    </submittedName>
</protein>
<evidence type="ECO:0000256" key="4">
    <source>
        <dbReference type="ARBA" id="ARBA00022784"/>
    </source>
</evidence>
<dbReference type="OrthoDB" id="6132182at2759"/>